<feature type="domain" description="M23ase beta-sheet core" evidence="2">
    <location>
        <begin position="147"/>
        <end position="237"/>
    </location>
</feature>
<evidence type="ECO:0000313" key="3">
    <source>
        <dbReference type="EMBL" id="SDT70830.1"/>
    </source>
</evidence>
<feature type="compositionally biased region" description="Low complexity" evidence="1">
    <location>
        <begin position="47"/>
        <end position="70"/>
    </location>
</feature>
<feature type="region of interest" description="Disordered" evidence="1">
    <location>
        <begin position="1"/>
        <end position="22"/>
    </location>
</feature>
<dbReference type="EMBL" id="LT629758">
    <property type="protein sequence ID" value="SDT70830.1"/>
    <property type="molecule type" value="Genomic_DNA"/>
</dbReference>
<feature type="compositionally biased region" description="Basic and acidic residues" evidence="1">
    <location>
        <begin position="301"/>
        <end position="312"/>
    </location>
</feature>
<dbReference type="Gene3D" id="2.70.70.10">
    <property type="entry name" value="Glucose Permease (Domain IIA)"/>
    <property type="match status" value="1"/>
</dbReference>
<gene>
    <name evidence="3" type="ORF">SAMN04489716_6030</name>
</gene>
<accession>A0A1H2CK11</accession>
<dbReference type="GO" id="GO:0004222">
    <property type="term" value="F:metalloendopeptidase activity"/>
    <property type="evidence" value="ECO:0007669"/>
    <property type="project" value="TreeGrafter"/>
</dbReference>
<feature type="region of interest" description="Disordered" evidence="1">
    <location>
        <begin position="47"/>
        <end position="95"/>
    </location>
</feature>
<keyword evidence="4" id="KW-1185">Reference proteome</keyword>
<reference evidence="3 4" key="1">
    <citation type="submission" date="2016-10" db="EMBL/GenBank/DDBJ databases">
        <authorList>
            <person name="de Groot N.N."/>
        </authorList>
    </citation>
    <scope>NUCLEOTIDE SEQUENCE [LARGE SCALE GENOMIC DNA]</scope>
    <source>
        <strain evidence="3 4">DSM 43941</strain>
    </source>
</reference>
<evidence type="ECO:0000256" key="1">
    <source>
        <dbReference type="SAM" id="MobiDB-lite"/>
    </source>
</evidence>
<keyword evidence="3" id="KW-0378">Hydrolase</keyword>
<dbReference type="InterPro" id="IPR016047">
    <property type="entry name" value="M23ase_b-sheet_dom"/>
</dbReference>
<name>A0A1H2CK11_9ACTN</name>
<feature type="compositionally biased region" description="Pro residues" evidence="1">
    <location>
        <begin position="287"/>
        <end position="298"/>
    </location>
</feature>
<proteinExistence type="predicted"/>
<dbReference type="Proteomes" id="UP000198688">
    <property type="component" value="Chromosome I"/>
</dbReference>
<evidence type="ECO:0000259" key="2">
    <source>
        <dbReference type="Pfam" id="PF01551"/>
    </source>
</evidence>
<feature type="region of interest" description="Disordered" evidence="1">
    <location>
        <begin position="258"/>
        <end position="323"/>
    </location>
</feature>
<sequence>MRQQSSSRRVGRHRRTNPPLPSSSLISLTVLCAAMAAGIGSVAASASPIGSARDSRPNLPTAAHAPATLPIVPPAGDEAPGKWYPRLDPIPENAGANRPVAARVRLRARPLPAAPRSRAARSPAAQWVHPNPTAQMTSCFGQRWGRLHAGIDLAAPPGTPIRAAGAGVVVSAGPNGGYGNAILIDHRDGWLTHYGHLAVITVQIGQRVSAGQVIGAEGSTGHSTGPHLHFEVHQGHFQNPVEPTAWMRAHGVPIPGCAIAAPTASRSGHDGGSTTSSDRRSRSGPASPAPAPPPPAPGPDRSADGSPDHRDPPSAPVSSRSRS</sequence>
<protein>
    <submittedName>
        <fullName evidence="3">Murein DD-endopeptidase MepM and murein hydrolase activator NlpD, contain LysM domain</fullName>
    </submittedName>
</protein>
<evidence type="ECO:0000313" key="4">
    <source>
        <dbReference type="Proteomes" id="UP000198688"/>
    </source>
</evidence>
<dbReference type="AlphaFoldDB" id="A0A1H2CK11"/>
<dbReference type="PANTHER" id="PTHR21666:SF270">
    <property type="entry name" value="MUREIN HYDROLASE ACTIVATOR ENVC"/>
    <property type="match status" value="1"/>
</dbReference>
<dbReference type="CDD" id="cd12797">
    <property type="entry name" value="M23_peptidase"/>
    <property type="match status" value="1"/>
</dbReference>
<dbReference type="Pfam" id="PF01551">
    <property type="entry name" value="Peptidase_M23"/>
    <property type="match status" value="1"/>
</dbReference>
<dbReference type="PANTHER" id="PTHR21666">
    <property type="entry name" value="PEPTIDASE-RELATED"/>
    <property type="match status" value="1"/>
</dbReference>
<dbReference type="InterPro" id="IPR011055">
    <property type="entry name" value="Dup_hybrid_motif"/>
</dbReference>
<dbReference type="SUPFAM" id="SSF51261">
    <property type="entry name" value="Duplicated hybrid motif"/>
    <property type="match status" value="1"/>
</dbReference>
<organism evidence="3 4">
    <name type="scientific">Actinoplanes derwentensis</name>
    <dbReference type="NCBI Taxonomy" id="113562"/>
    <lineage>
        <taxon>Bacteria</taxon>
        <taxon>Bacillati</taxon>
        <taxon>Actinomycetota</taxon>
        <taxon>Actinomycetes</taxon>
        <taxon>Micromonosporales</taxon>
        <taxon>Micromonosporaceae</taxon>
        <taxon>Actinoplanes</taxon>
    </lineage>
</organism>
<dbReference type="STRING" id="113562.SAMN04489716_6030"/>
<dbReference type="InterPro" id="IPR050570">
    <property type="entry name" value="Cell_wall_metabolism_enzyme"/>
</dbReference>